<evidence type="ECO:0000313" key="3">
    <source>
        <dbReference type="Proteomes" id="UP000534783"/>
    </source>
</evidence>
<dbReference type="RefSeq" id="WP_168063695.1">
    <property type="nucleotide sequence ID" value="NZ_VTOW01000010.1"/>
</dbReference>
<organism evidence="2 3">
    <name type="scientific">Candidatus Manganitrophus noduliformans</name>
    <dbReference type="NCBI Taxonomy" id="2606439"/>
    <lineage>
        <taxon>Bacteria</taxon>
        <taxon>Pseudomonadati</taxon>
        <taxon>Nitrospirota</taxon>
        <taxon>Nitrospiria</taxon>
        <taxon>Candidatus Troglogloeales</taxon>
        <taxon>Candidatus Manganitrophaceae</taxon>
        <taxon>Candidatus Manganitrophus</taxon>
    </lineage>
</organism>
<dbReference type="InterPro" id="IPR051396">
    <property type="entry name" value="Bact_Antivir_Def_Nuclease"/>
</dbReference>
<evidence type="ECO:0000313" key="2">
    <source>
        <dbReference type="EMBL" id="NKE73731.1"/>
    </source>
</evidence>
<keyword evidence="3" id="KW-1185">Reference proteome</keyword>
<dbReference type="Proteomes" id="UP000534783">
    <property type="component" value="Unassembled WGS sequence"/>
</dbReference>
<dbReference type="AlphaFoldDB" id="A0A7X6IDS8"/>
<dbReference type="Pfam" id="PF13304">
    <property type="entry name" value="AAA_21"/>
    <property type="match status" value="1"/>
</dbReference>
<gene>
    <name evidence="2" type="ORF">MNODULE_23555</name>
</gene>
<dbReference type="SUPFAM" id="SSF52540">
    <property type="entry name" value="P-loop containing nucleoside triphosphate hydrolases"/>
    <property type="match status" value="1"/>
</dbReference>
<dbReference type="PANTHER" id="PTHR43581:SF4">
    <property type="entry name" value="ATP_GTP PHOSPHATASE"/>
    <property type="match status" value="1"/>
</dbReference>
<proteinExistence type="predicted"/>
<dbReference type="InterPro" id="IPR003959">
    <property type="entry name" value="ATPase_AAA_core"/>
</dbReference>
<comment type="caution">
    <text evidence="2">The sequence shown here is derived from an EMBL/GenBank/DDBJ whole genome shotgun (WGS) entry which is preliminary data.</text>
</comment>
<dbReference type="InterPro" id="IPR027417">
    <property type="entry name" value="P-loop_NTPase"/>
</dbReference>
<reference evidence="2 3" key="1">
    <citation type="journal article" date="2020" name="Nature">
        <title>Bacterial chemolithoautotrophy via manganese oxidation.</title>
        <authorList>
            <person name="Yu H."/>
            <person name="Leadbetter J.R."/>
        </authorList>
    </citation>
    <scope>NUCLEOTIDE SEQUENCE [LARGE SCALE GENOMIC DNA]</scope>
    <source>
        <strain evidence="2 3">Mn-1</strain>
    </source>
</reference>
<dbReference type="GO" id="GO:0016887">
    <property type="term" value="F:ATP hydrolysis activity"/>
    <property type="evidence" value="ECO:0007669"/>
    <property type="project" value="InterPro"/>
</dbReference>
<sequence length="580" mass="64434">MRIVFVEIRNFRGIKELDWAPAPTVNCLIGPGDSTKTAILDAVELALNPRYYQFADDSDFFDLNVNNSINITVTLAGLPSKFKSDDRYGMYLRGWNDQESKVYDEPGEGLEDALSVRVMIDDSLEARWSIFNDRIEAGENDPPTVRHKDFRELATTRLGPYAERHLGWGRQSVLSRMGEATESINLQLAQANRAARDAFRQGNQEVFKETVSRAEQLGRQVSVPVRDKYVAELDVQGVSITSGGIALHDGKLPLRRLGTGSSRLIVSALQHDSGGSHIALIDEIEHGLEPHRIARLIKYIKSPPIGDTKVSASQIFVTTHSPVVIRELIARDIFTVRCEVGLTKVRSVLATTEDLNTVQRHLRATPEAFLARRILVGEGRTEQGFLRGLDAWWSQKGRDSFALQGTIAVDGCGANAALGFAEHLLDLGYKIALLLDTDKPLPTDLIDAVKNKGGVIFEWPGTCSIEERIFLDVPWKTVISIVKFAEELHGADSVKDNINNACKAQSLSQISDLSFSEDLDTDEFRRVLGKSAKNKDTKRSWFKDVSRGEELAEIIAPCLDQILDKPLAITLSMVRQWVDG</sequence>
<dbReference type="GO" id="GO:0005524">
    <property type="term" value="F:ATP binding"/>
    <property type="evidence" value="ECO:0007669"/>
    <property type="project" value="InterPro"/>
</dbReference>
<protein>
    <submittedName>
        <fullName evidence="2">AAA family ATPase</fullName>
    </submittedName>
</protein>
<name>A0A7X6IDS8_9BACT</name>
<feature type="domain" description="ATPase AAA-type core" evidence="1">
    <location>
        <begin position="25"/>
        <end position="325"/>
    </location>
</feature>
<evidence type="ECO:0000259" key="1">
    <source>
        <dbReference type="Pfam" id="PF13304"/>
    </source>
</evidence>
<dbReference type="EMBL" id="VTOW01000010">
    <property type="protein sequence ID" value="NKE73731.1"/>
    <property type="molecule type" value="Genomic_DNA"/>
</dbReference>
<accession>A0A7X6IDS8</accession>
<dbReference type="Gene3D" id="3.40.50.300">
    <property type="entry name" value="P-loop containing nucleotide triphosphate hydrolases"/>
    <property type="match status" value="1"/>
</dbReference>
<dbReference type="PANTHER" id="PTHR43581">
    <property type="entry name" value="ATP/GTP PHOSPHATASE"/>
    <property type="match status" value="1"/>
</dbReference>